<dbReference type="InterPro" id="IPR015231">
    <property type="entry name" value="DUF1934"/>
</dbReference>
<dbReference type="SUPFAM" id="SSF50814">
    <property type="entry name" value="Lipocalins"/>
    <property type="match status" value="1"/>
</dbReference>
<reference evidence="1 2" key="1">
    <citation type="submission" date="2011-08" db="EMBL/GenBank/DDBJ databases">
        <title>The Genome Sequence of Johnsonella ignava ATCC 51276.</title>
        <authorList>
            <consortium name="The Broad Institute Genome Sequencing Platform"/>
            <person name="Earl A."/>
            <person name="Ward D."/>
            <person name="Feldgarden M."/>
            <person name="Gevers D."/>
            <person name="Izard J."/>
            <person name="Blanton J.M."/>
            <person name="Baranova O.V."/>
            <person name="Dewhirst F.E."/>
            <person name="Young S.K."/>
            <person name="Zeng Q."/>
            <person name="Gargeya S."/>
            <person name="Fitzgerald M."/>
            <person name="Haas B."/>
            <person name="Abouelleil A."/>
            <person name="Alvarado L."/>
            <person name="Arachchi H.M."/>
            <person name="Berlin A."/>
            <person name="Brown A."/>
            <person name="Chapman S.B."/>
            <person name="Chen Z."/>
            <person name="Dunbar C."/>
            <person name="Freedman E."/>
            <person name="Gearin G."/>
            <person name="Gellesch M."/>
            <person name="Goldberg J."/>
            <person name="Griggs A."/>
            <person name="Gujja S."/>
            <person name="Heiman D."/>
            <person name="Howarth C."/>
            <person name="Larson L."/>
            <person name="Lui A."/>
            <person name="MacDonald P.J.P."/>
            <person name="Montmayeur A."/>
            <person name="Murphy C."/>
            <person name="Neiman D."/>
            <person name="Pearson M."/>
            <person name="Priest M."/>
            <person name="Roberts A."/>
            <person name="Saif S."/>
            <person name="Shea T."/>
            <person name="Shenoy N."/>
            <person name="Sisk P."/>
            <person name="Stolte C."/>
            <person name="Sykes S."/>
            <person name="Wortman J."/>
            <person name="Nusbaum C."/>
            <person name="Birren B."/>
        </authorList>
    </citation>
    <scope>NUCLEOTIDE SEQUENCE [LARGE SCALE GENOMIC DNA]</scope>
    <source>
        <strain evidence="1 2">ATCC 51276</strain>
    </source>
</reference>
<organism evidence="1 2">
    <name type="scientific">Johnsonella ignava ATCC 51276</name>
    <dbReference type="NCBI Taxonomy" id="679200"/>
    <lineage>
        <taxon>Bacteria</taxon>
        <taxon>Bacillati</taxon>
        <taxon>Bacillota</taxon>
        <taxon>Clostridia</taxon>
        <taxon>Lachnospirales</taxon>
        <taxon>Lachnospiraceae</taxon>
        <taxon>Johnsonella</taxon>
    </lineage>
</organism>
<dbReference type="Proteomes" id="UP000003011">
    <property type="component" value="Unassembled WGS sequence"/>
</dbReference>
<dbReference type="RefSeq" id="WP_005540531.1">
    <property type="nucleotide sequence ID" value="NZ_JH378831.1"/>
</dbReference>
<proteinExistence type="predicted"/>
<name>G5GHS1_9FIRM</name>
<evidence type="ECO:0000313" key="1">
    <source>
        <dbReference type="EMBL" id="EHI55764.1"/>
    </source>
</evidence>
<accession>G5GHS1</accession>
<keyword evidence="2" id="KW-1185">Reference proteome</keyword>
<dbReference type="Pfam" id="PF09148">
    <property type="entry name" value="DUF1934"/>
    <property type="match status" value="1"/>
</dbReference>
<dbReference type="AlphaFoldDB" id="G5GHS1"/>
<protein>
    <recommendedName>
        <fullName evidence="3">DUF1934 domain-containing protein</fullName>
    </recommendedName>
</protein>
<dbReference type="HOGENOM" id="CLU_120388_0_1_9"/>
<evidence type="ECO:0008006" key="3">
    <source>
        <dbReference type="Google" id="ProtNLM"/>
    </source>
</evidence>
<comment type="caution">
    <text evidence="1">The sequence shown here is derived from an EMBL/GenBank/DDBJ whole genome shotgun (WGS) entry which is preliminary data.</text>
</comment>
<sequence length="145" mass="16614">MKQKVLLNIKSTHIVKGMAAEDMEYNVSGFYEFEDGMHKINYEEIADDKSSLIKNTFTFNDKSASLIRRGFVDSSMDFRPGEDMNPALYKTVYGDIDMGVRTYAVDICRNNDRITADIHYSLYTGEMLLSECKLVISIYNATFEI</sequence>
<dbReference type="Gene3D" id="2.40.128.20">
    <property type="match status" value="1"/>
</dbReference>
<dbReference type="InterPro" id="IPR012674">
    <property type="entry name" value="Calycin"/>
</dbReference>
<dbReference type="OrthoDB" id="1680906at2"/>
<gene>
    <name evidence="1" type="ORF">HMPREF9333_01111</name>
</gene>
<dbReference type="EMBL" id="ACZL01000017">
    <property type="protein sequence ID" value="EHI55764.1"/>
    <property type="molecule type" value="Genomic_DNA"/>
</dbReference>
<evidence type="ECO:0000313" key="2">
    <source>
        <dbReference type="Proteomes" id="UP000003011"/>
    </source>
</evidence>
<dbReference type="STRING" id="679200.HMPREF9333_01111"/>